<dbReference type="AlphaFoldDB" id="A0A3N4JB85"/>
<evidence type="ECO:0000313" key="2">
    <source>
        <dbReference type="Proteomes" id="UP000276215"/>
    </source>
</evidence>
<organism evidence="1 2">
    <name type="scientific">Choiromyces venosus 120613-1</name>
    <dbReference type="NCBI Taxonomy" id="1336337"/>
    <lineage>
        <taxon>Eukaryota</taxon>
        <taxon>Fungi</taxon>
        <taxon>Dikarya</taxon>
        <taxon>Ascomycota</taxon>
        <taxon>Pezizomycotina</taxon>
        <taxon>Pezizomycetes</taxon>
        <taxon>Pezizales</taxon>
        <taxon>Tuberaceae</taxon>
        <taxon>Choiromyces</taxon>
    </lineage>
</organism>
<reference evidence="1 2" key="1">
    <citation type="journal article" date="2018" name="Nat. Ecol. Evol.">
        <title>Pezizomycetes genomes reveal the molecular basis of ectomycorrhizal truffle lifestyle.</title>
        <authorList>
            <person name="Murat C."/>
            <person name="Payen T."/>
            <person name="Noel B."/>
            <person name="Kuo A."/>
            <person name="Morin E."/>
            <person name="Chen J."/>
            <person name="Kohler A."/>
            <person name="Krizsan K."/>
            <person name="Balestrini R."/>
            <person name="Da Silva C."/>
            <person name="Montanini B."/>
            <person name="Hainaut M."/>
            <person name="Levati E."/>
            <person name="Barry K.W."/>
            <person name="Belfiori B."/>
            <person name="Cichocki N."/>
            <person name="Clum A."/>
            <person name="Dockter R.B."/>
            <person name="Fauchery L."/>
            <person name="Guy J."/>
            <person name="Iotti M."/>
            <person name="Le Tacon F."/>
            <person name="Lindquist E.A."/>
            <person name="Lipzen A."/>
            <person name="Malagnac F."/>
            <person name="Mello A."/>
            <person name="Molinier V."/>
            <person name="Miyauchi S."/>
            <person name="Poulain J."/>
            <person name="Riccioni C."/>
            <person name="Rubini A."/>
            <person name="Sitrit Y."/>
            <person name="Splivallo R."/>
            <person name="Traeger S."/>
            <person name="Wang M."/>
            <person name="Zifcakova L."/>
            <person name="Wipf D."/>
            <person name="Zambonelli A."/>
            <person name="Paolocci F."/>
            <person name="Nowrousian M."/>
            <person name="Ottonello S."/>
            <person name="Baldrian P."/>
            <person name="Spatafora J.W."/>
            <person name="Henrissat B."/>
            <person name="Nagy L.G."/>
            <person name="Aury J.M."/>
            <person name="Wincker P."/>
            <person name="Grigoriev I.V."/>
            <person name="Bonfante P."/>
            <person name="Martin F.M."/>
        </authorList>
    </citation>
    <scope>NUCLEOTIDE SEQUENCE [LARGE SCALE GENOMIC DNA]</scope>
    <source>
        <strain evidence="1 2">120613-1</strain>
    </source>
</reference>
<protein>
    <submittedName>
        <fullName evidence="1">Uncharacterized protein</fullName>
    </submittedName>
</protein>
<keyword evidence="2" id="KW-1185">Reference proteome</keyword>
<gene>
    <name evidence="1" type="ORF">L873DRAFT_1812809</name>
</gene>
<accession>A0A3N4JB85</accession>
<sequence length="90" mass="10237">MPPKAARRIKVEPTLDPLPAKRFYAGIKKKPGPKRKLLSEQLRVALKPFENPYQSYSISYKLQVLSLWDTPSIPSEPSTVHKLTHVEVIS</sequence>
<proteinExistence type="predicted"/>
<dbReference type="EMBL" id="ML120425">
    <property type="protein sequence ID" value="RPA95486.1"/>
    <property type="molecule type" value="Genomic_DNA"/>
</dbReference>
<evidence type="ECO:0000313" key="1">
    <source>
        <dbReference type="EMBL" id="RPA95486.1"/>
    </source>
</evidence>
<name>A0A3N4JB85_9PEZI</name>
<dbReference type="Proteomes" id="UP000276215">
    <property type="component" value="Unassembled WGS sequence"/>
</dbReference>